<dbReference type="InterPro" id="IPR003200">
    <property type="entry name" value="Nict_dMeBzImd_PRibTrfase"/>
</dbReference>
<name>A0A0N8KR77_9EURY</name>
<dbReference type="InterPro" id="IPR002805">
    <property type="entry name" value="Nict_dMeBzImd_PRibTrfase_arc"/>
</dbReference>
<evidence type="ECO:0000256" key="1">
    <source>
        <dbReference type="HAMAP-Rule" id="MF_01086"/>
    </source>
</evidence>
<dbReference type="Gene3D" id="3.40.50.10210">
    <property type="match status" value="1"/>
</dbReference>
<proteinExistence type="inferred from homology"/>
<dbReference type="NCBIfam" id="TIGR00303">
    <property type="entry name" value="nicotinate mononucleotide-dependent phosphoribosyltransferase CobT"/>
    <property type="match status" value="1"/>
</dbReference>
<gene>
    <name evidence="2" type="ORF">MPEBLZ_01233</name>
</gene>
<dbReference type="PANTHER" id="PTHR38811:SF1">
    <property type="entry name" value="UPF0284 PROTEIN SLL1500"/>
    <property type="match status" value="1"/>
</dbReference>
<dbReference type="PATRIC" id="fig|1719120.3.peg.1321"/>
<dbReference type="SUPFAM" id="SSF52733">
    <property type="entry name" value="Nicotinate mononucleotide:5,6-dimethylbenzimidazole phosphoribosyltransferase (CobT)"/>
    <property type="match status" value="1"/>
</dbReference>
<reference evidence="2 3" key="1">
    <citation type="submission" date="2015-09" db="EMBL/GenBank/DDBJ databases">
        <title>A metagenomics-based metabolic model of nitrate-dependent anaerobic oxidation of methane by Methanoperedens-like archaea.</title>
        <authorList>
            <person name="Arshad A."/>
            <person name="Speth D.R."/>
            <person name="De Graaf R.M."/>
            <person name="Op Den Camp H.J."/>
            <person name="Jetten M.S."/>
            <person name="Welte C.U."/>
        </authorList>
    </citation>
    <scope>NUCLEOTIDE SEQUENCE [LARGE SCALE GENOMIC DNA]</scope>
</reference>
<dbReference type="AlphaFoldDB" id="A0A0N8KR77"/>
<organism evidence="2 3">
    <name type="scientific">Candidatus Methanoperedens nitratireducens</name>
    <dbReference type="NCBI Taxonomy" id="1392998"/>
    <lineage>
        <taxon>Archaea</taxon>
        <taxon>Methanobacteriati</taxon>
        <taxon>Methanobacteriota</taxon>
        <taxon>Stenosarchaea group</taxon>
        <taxon>Methanomicrobia</taxon>
        <taxon>Methanosarcinales</taxon>
        <taxon>ANME-2 cluster</taxon>
        <taxon>Candidatus Methanoperedentaceae</taxon>
        <taxon>Candidatus Methanoperedens</taxon>
    </lineage>
</organism>
<dbReference type="Proteomes" id="UP000050360">
    <property type="component" value="Unassembled WGS sequence"/>
</dbReference>
<dbReference type="GO" id="GO:0008939">
    <property type="term" value="F:nicotinate-nucleotide-dimethylbenzimidazole phosphoribosyltransferase activity"/>
    <property type="evidence" value="ECO:0007669"/>
    <property type="project" value="InterPro"/>
</dbReference>
<comment type="caution">
    <text evidence="2">The sequence shown here is derived from an EMBL/GenBank/DDBJ whole genome shotgun (WGS) entry which is preliminary data.</text>
</comment>
<sequence>MWVKPNPDFSPEKPLFLCILANTETAKIPNISAAGKSPELTDFTPAADAELVETGNAISINEPAMTPSGAPSPAVLTRASMLLTGVPHIFINSGLRVRPMIPTIDLNASPGGDIRKGHAVVDALDIYNKSKALGEKLGQLSDFVIIGESVPGGTTTAMGVLRALGYDGKVSSSFPKNPLQIKNKVVEEAMKNSGISFGSLRNSPLNAVESLGDPMMAAAAGLVDGLNKKTVLAGGTQMVSVLSVIKHLGLVRDVSIATTQYVADDKSANFRGMTEILGYESFAADPGFGKSRRKGLRMYEDGDVKEGVGAGGAMLAAAMMGFSRKEFREKTEEVCDNIFGI</sequence>
<dbReference type="HAMAP" id="MF_01086">
    <property type="entry name" value="UPF0284"/>
    <property type="match status" value="1"/>
</dbReference>
<evidence type="ECO:0000313" key="2">
    <source>
        <dbReference type="EMBL" id="KPQ44170.1"/>
    </source>
</evidence>
<dbReference type="InterPro" id="IPR036087">
    <property type="entry name" value="Nict_dMeBzImd_PRibTrfase_sf"/>
</dbReference>
<dbReference type="PANTHER" id="PTHR38811">
    <property type="match status" value="1"/>
</dbReference>
<dbReference type="CDD" id="cd02439">
    <property type="entry name" value="DMB-PRT_CobT"/>
    <property type="match status" value="1"/>
</dbReference>
<comment type="similarity">
    <text evidence="1">Belongs to the UPF0284 family.</text>
</comment>
<accession>A0A0N8KR77</accession>
<evidence type="ECO:0000313" key="3">
    <source>
        <dbReference type="Proteomes" id="UP000050360"/>
    </source>
</evidence>
<dbReference type="NCBIfam" id="NF003372">
    <property type="entry name" value="PRK04447.1-5"/>
    <property type="match status" value="1"/>
</dbReference>
<protein>
    <recommendedName>
        <fullName evidence="1">UPF0284 protein MPEBLZ_01233</fullName>
    </recommendedName>
</protein>
<dbReference type="EMBL" id="LKCM01000104">
    <property type="protein sequence ID" value="KPQ44170.1"/>
    <property type="molecule type" value="Genomic_DNA"/>
</dbReference>